<sequence length="95" mass="10246">MAATNNQDVIVIGDDLHLLLQEFEDQGLSITQLAVDVQEERQEIVQVNPPAANNTPVAIGAGVDTRQASTSRALATSNRKIRKAPTKPCGNLLRQ</sequence>
<protein>
    <submittedName>
        <fullName evidence="2">Uncharacterized protein</fullName>
    </submittedName>
</protein>
<feature type="non-terminal residue" evidence="2">
    <location>
        <position position="95"/>
    </location>
</feature>
<reference evidence="2 3" key="1">
    <citation type="submission" date="2019-01" db="EMBL/GenBank/DDBJ databases">
        <authorList>
            <person name="Sayadi A."/>
        </authorList>
    </citation>
    <scope>NUCLEOTIDE SEQUENCE [LARGE SCALE GENOMIC DNA]</scope>
</reference>
<feature type="compositionally biased region" description="Polar residues" evidence="1">
    <location>
        <begin position="66"/>
        <end position="78"/>
    </location>
</feature>
<dbReference type="Proteomes" id="UP000410492">
    <property type="component" value="Unassembled WGS sequence"/>
</dbReference>
<accession>A0A653C6K5</accession>
<gene>
    <name evidence="2" type="ORF">CALMAC_LOCUS6610</name>
</gene>
<feature type="region of interest" description="Disordered" evidence="1">
    <location>
        <begin position="63"/>
        <end position="95"/>
    </location>
</feature>
<evidence type="ECO:0000313" key="3">
    <source>
        <dbReference type="Proteomes" id="UP000410492"/>
    </source>
</evidence>
<evidence type="ECO:0000313" key="2">
    <source>
        <dbReference type="EMBL" id="VEN43475.1"/>
    </source>
</evidence>
<proteinExistence type="predicted"/>
<name>A0A653C6K5_CALMS</name>
<dbReference type="EMBL" id="CAACVG010007072">
    <property type="protein sequence ID" value="VEN43475.1"/>
    <property type="molecule type" value="Genomic_DNA"/>
</dbReference>
<keyword evidence="3" id="KW-1185">Reference proteome</keyword>
<dbReference type="AlphaFoldDB" id="A0A653C6K5"/>
<evidence type="ECO:0000256" key="1">
    <source>
        <dbReference type="SAM" id="MobiDB-lite"/>
    </source>
</evidence>
<organism evidence="2 3">
    <name type="scientific">Callosobruchus maculatus</name>
    <name type="common">Southern cowpea weevil</name>
    <name type="synonym">Pulse bruchid</name>
    <dbReference type="NCBI Taxonomy" id="64391"/>
    <lineage>
        <taxon>Eukaryota</taxon>
        <taxon>Metazoa</taxon>
        <taxon>Ecdysozoa</taxon>
        <taxon>Arthropoda</taxon>
        <taxon>Hexapoda</taxon>
        <taxon>Insecta</taxon>
        <taxon>Pterygota</taxon>
        <taxon>Neoptera</taxon>
        <taxon>Endopterygota</taxon>
        <taxon>Coleoptera</taxon>
        <taxon>Polyphaga</taxon>
        <taxon>Cucujiformia</taxon>
        <taxon>Chrysomeloidea</taxon>
        <taxon>Chrysomelidae</taxon>
        <taxon>Bruchinae</taxon>
        <taxon>Bruchini</taxon>
        <taxon>Callosobruchus</taxon>
    </lineage>
</organism>